<comment type="caution">
    <text evidence="1">The sequence shown here is derived from an EMBL/GenBank/DDBJ whole genome shotgun (WGS) entry which is preliminary data.</text>
</comment>
<name>A0A4Y2JVW2_ARAVE</name>
<evidence type="ECO:0000313" key="2">
    <source>
        <dbReference type="Proteomes" id="UP000499080"/>
    </source>
</evidence>
<dbReference type="EMBL" id="BGPR01003867">
    <property type="protein sequence ID" value="GBM93346.1"/>
    <property type="molecule type" value="Genomic_DNA"/>
</dbReference>
<dbReference type="OrthoDB" id="6432042at2759"/>
<organism evidence="1 2">
    <name type="scientific">Araneus ventricosus</name>
    <name type="common">Orbweaver spider</name>
    <name type="synonym">Epeira ventricosa</name>
    <dbReference type="NCBI Taxonomy" id="182803"/>
    <lineage>
        <taxon>Eukaryota</taxon>
        <taxon>Metazoa</taxon>
        <taxon>Ecdysozoa</taxon>
        <taxon>Arthropoda</taxon>
        <taxon>Chelicerata</taxon>
        <taxon>Arachnida</taxon>
        <taxon>Araneae</taxon>
        <taxon>Araneomorphae</taxon>
        <taxon>Entelegynae</taxon>
        <taxon>Araneoidea</taxon>
        <taxon>Araneidae</taxon>
        <taxon>Araneus</taxon>
    </lineage>
</organism>
<gene>
    <name evidence="1" type="ORF">AVEN_213007_1</name>
</gene>
<dbReference type="AlphaFoldDB" id="A0A4Y2JVW2"/>
<evidence type="ECO:0000313" key="1">
    <source>
        <dbReference type="EMBL" id="GBM93346.1"/>
    </source>
</evidence>
<protein>
    <submittedName>
        <fullName evidence="1">Uncharacterized protein</fullName>
    </submittedName>
</protein>
<dbReference type="Proteomes" id="UP000499080">
    <property type="component" value="Unassembled WGS sequence"/>
</dbReference>
<proteinExistence type="predicted"/>
<sequence>MLDSKLDVVSWTIYTPNTTLANRMALSQSLPMEPYNDVVETVTSNLDRLEMFFGTNNVPHDKKVPTTITLLLVKTYTLLKNLVEPRKAKG</sequence>
<reference evidence="1 2" key="1">
    <citation type="journal article" date="2019" name="Sci. Rep.">
        <title>Orb-weaving spider Araneus ventricosus genome elucidates the spidroin gene catalogue.</title>
        <authorList>
            <person name="Kono N."/>
            <person name="Nakamura H."/>
            <person name="Ohtoshi R."/>
            <person name="Moran D.A.P."/>
            <person name="Shinohara A."/>
            <person name="Yoshida Y."/>
            <person name="Fujiwara M."/>
            <person name="Mori M."/>
            <person name="Tomita M."/>
            <person name="Arakawa K."/>
        </authorList>
    </citation>
    <scope>NUCLEOTIDE SEQUENCE [LARGE SCALE GENOMIC DNA]</scope>
</reference>
<accession>A0A4Y2JVW2</accession>
<keyword evidence="2" id="KW-1185">Reference proteome</keyword>